<dbReference type="Proteomes" id="UP000054383">
    <property type="component" value="Unassembled WGS sequence"/>
</dbReference>
<dbReference type="InterPro" id="IPR036291">
    <property type="entry name" value="NAD(P)-bd_dom_sf"/>
</dbReference>
<dbReference type="OrthoDB" id="5840532at2759"/>
<feature type="transmembrane region" description="Helical" evidence="4">
    <location>
        <begin position="42"/>
        <end position="59"/>
    </location>
</feature>
<proteinExistence type="inferred from homology"/>
<name>A0A0U1MA38_TALIS</name>
<dbReference type="PANTHER" id="PTHR24322">
    <property type="entry name" value="PKSB"/>
    <property type="match status" value="1"/>
</dbReference>
<dbReference type="PRINTS" id="PR00080">
    <property type="entry name" value="SDRFAMILY"/>
</dbReference>
<gene>
    <name evidence="5" type="ORF">PISL3812_09574</name>
</gene>
<accession>A0A0U1MA38</accession>
<evidence type="ECO:0008006" key="7">
    <source>
        <dbReference type="Google" id="ProtNLM"/>
    </source>
</evidence>
<dbReference type="InterPro" id="IPR002347">
    <property type="entry name" value="SDR_fam"/>
</dbReference>
<evidence type="ECO:0000256" key="4">
    <source>
        <dbReference type="SAM" id="Phobius"/>
    </source>
</evidence>
<dbReference type="GO" id="GO:0016616">
    <property type="term" value="F:oxidoreductase activity, acting on the CH-OH group of donors, NAD or NADP as acceptor"/>
    <property type="evidence" value="ECO:0007669"/>
    <property type="project" value="TreeGrafter"/>
</dbReference>
<evidence type="ECO:0000256" key="1">
    <source>
        <dbReference type="ARBA" id="ARBA00006484"/>
    </source>
</evidence>
<sequence length="388" mass="42155">MNQPPAMRKITTTPRILKPQPAKKWYQHITIDLLIKVLNQTFLHPFIAWIIVLCLRAQVTPIDHPAWIIALGYAIFLTLWTAAGMLNRRIAYGVPREVEPSHEIIVITGGGSGLGQLIAQIYGMRGAGVAVLDVKEVSEVEGWDELSGVDYYQCDVSDRKALEMTAKRIEHDLGKPTVLINCAAAGIHGLPLLSLTPEAMKKTIQTNLMAPFHVLQVFMPGMMEADTGGVIVNVSSVLGQLTAAGLSDYSASKAGLSAMHRSLEAEIRASGHDDKIKTLLVETGQLSTPLFDGIQTPNQFFAPVVEPIQVAYDIVSAIDNGDNGVIRMPAFAKLVNWYAVLPASIQRLARYVSGIDSAVAKAYNGQIPVPDYATSSDSESEAEVLRMK</sequence>
<keyword evidence="6" id="KW-1185">Reference proteome</keyword>
<dbReference type="STRING" id="28573.A0A0U1MA38"/>
<feature type="transmembrane region" description="Helical" evidence="4">
    <location>
        <begin position="65"/>
        <end position="86"/>
    </location>
</feature>
<evidence type="ECO:0000313" key="6">
    <source>
        <dbReference type="Proteomes" id="UP000054383"/>
    </source>
</evidence>
<keyword evidence="4" id="KW-0472">Membrane</keyword>
<comment type="similarity">
    <text evidence="1 3">Belongs to the short-chain dehydrogenases/reductases (SDR) family.</text>
</comment>
<dbReference type="SUPFAM" id="SSF51735">
    <property type="entry name" value="NAD(P)-binding Rossmann-fold domains"/>
    <property type="match status" value="1"/>
</dbReference>
<dbReference type="OMA" id="NWYAVLP"/>
<reference evidence="5 6" key="1">
    <citation type="submission" date="2015-04" db="EMBL/GenBank/DDBJ databases">
        <authorList>
            <person name="Syromyatnikov M.Y."/>
            <person name="Popov V.N."/>
        </authorList>
    </citation>
    <scope>NUCLEOTIDE SEQUENCE [LARGE SCALE GENOMIC DNA]</scope>
    <source>
        <strain evidence="5">WF-38-12</strain>
    </source>
</reference>
<dbReference type="Pfam" id="PF00106">
    <property type="entry name" value="adh_short"/>
    <property type="match status" value="1"/>
</dbReference>
<protein>
    <recommendedName>
        <fullName evidence="7">Short-chain dehydrogenase/reductase family 16C member 6</fullName>
    </recommendedName>
</protein>
<dbReference type="PRINTS" id="PR00081">
    <property type="entry name" value="GDHRDH"/>
</dbReference>
<organism evidence="5 6">
    <name type="scientific">Talaromyces islandicus</name>
    <name type="common">Penicillium islandicum</name>
    <dbReference type="NCBI Taxonomy" id="28573"/>
    <lineage>
        <taxon>Eukaryota</taxon>
        <taxon>Fungi</taxon>
        <taxon>Dikarya</taxon>
        <taxon>Ascomycota</taxon>
        <taxon>Pezizomycotina</taxon>
        <taxon>Eurotiomycetes</taxon>
        <taxon>Eurotiomycetidae</taxon>
        <taxon>Eurotiales</taxon>
        <taxon>Trichocomaceae</taxon>
        <taxon>Talaromyces</taxon>
        <taxon>Talaromyces sect. Islandici</taxon>
    </lineage>
</organism>
<dbReference type="PANTHER" id="PTHR24322:SF736">
    <property type="entry name" value="RETINOL DEHYDROGENASE 10"/>
    <property type="match status" value="1"/>
</dbReference>
<evidence type="ECO:0000256" key="3">
    <source>
        <dbReference type="RuleBase" id="RU000363"/>
    </source>
</evidence>
<dbReference type="Gene3D" id="3.40.50.720">
    <property type="entry name" value="NAD(P)-binding Rossmann-like Domain"/>
    <property type="match status" value="1"/>
</dbReference>
<dbReference type="AlphaFoldDB" id="A0A0U1MA38"/>
<keyword evidence="2" id="KW-0560">Oxidoreductase</keyword>
<evidence type="ECO:0000256" key="2">
    <source>
        <dbReference type="ARBA" id="ARBA00023002"/>
    </source>
</evidence>
<keyword evidence="4" id="KW-1133">Transmembrane helix</keyword>
<evidence type="ECO:0000313" key="5">
    <source>
        <dbReference type="EMBL" id="CRG92513.1"/>
    </source>
</evidence>
<dbReference type="EMBL" id="CVMT01000013">
    <property type="protein sequence ID" value="CRG92513.1"/>
    <property type="molecule type" value="Genomic_DNA"/>
</dbReference>
<keyword evidence="4" id="KW-0812">Transmembrane</keyword>